<dbReference type="GO" id="GO:0006904">
    <property type="term" value="P:vesicle docking involved in exocytosis"/>
    <property type="evidence" value="ECO:0000318"/>
    <property type="project" value="GO_Central"/>
</dbReference>
<dbReference type="Pfam" id="PF00995">
    <property type="entry name" value="Sec1"/>
    <property type="match status" value="1"/>
</dbReference>
<dbReference type="Gene3D" id="3.40.50.1910">
    <property type="match status" value="1"/>
</dbReference>
<reference evidence="2 3" key="1">
    <citation type="journal article" date="2011" name="Nat. Genet.">
        <title>The genome of the mesopolyploid crop species Brassica rapa.</title>
        <authorList>
            <consortium name="Brassica rapa Genome Sequencing Project Consortium"/>
            <person name="Wang X."/>
            <person name="Wang H."/>
            <person name="Wang J."/>
            <person name="Sun R."/>
            <person name="Wu J."/>
            <person name="Liu S."/>
            <person name="Bai Y."/>
            <person name="Mun J.H."/>
            <person name="Bancroft I."/>
            <person name="Cheng F."/>
            <person name="Huang S."/>
            <person name="Li X."/>
            <person name="Hua W."/>
            <person name="Wang J."/>
            <person name="Wang X."/>
            <person name="Freeling M."/>
            <person name="Pires J.C."/>
            <person name="Paterson A.H."/>
            <person name="Chalhoub B."/>
            <person name="Wang B."/>
            <person name="Hayward A."/>
            <person name="Sharpe A.G."/>
            <person name="Park B.S."/>
            <person name="Weisshaar B."/>
            <person name="Liu B."/>
            <person name="Li B."/>
            <person name="Liu B."/>
            <person name="Tong C."/>
            <person name="Song C."/>
            <person name="Duran C."/>
            <person name="Peng C."/>
            <person name="Geng C."/>
            <person name="Koh C."/>
            <person name="Lin C."/>
            <person name="Edwards D."/>
            <person name="Mu D."/>
            <person name="Shen D."/>
            <person name="Soumpourou E."/>
            <person name="Li F."/>
            <person name="Fraser F."/>
            <person name="Conant G."/>
            <person name="Lassalle G."/>
            <person name="King G.J."/>
            <person name="Bonnema G."/>
            <person name="Tang H."/>
            <person name="Wang H."/>
            <person name="Belcram H."/>
            <person name="Zhou H."/>
            <person name="Hirakawa H."/>
            <person name="Abe H."/>
            <person name="Guo H."/>
            <person name="Wang H."/>
            <person name="Jin H."/>
            <person name="Parkin I.A."/>
            <person name="Batley J."/>
            <person name="Kim J.S."/>
            <person name="Just J."/>
            <person name="Li J."/>
            <person name="Xu J."/>
            <person name="Deng J."/>
            <person name="Kim J.A."/>
            <person name="Li J."/>
            <person name="Yu J."/>
            <person name="Meng J."/>
            <person name="Wang J."/>
            <person name="Min J."/>
            <person name="Poulain J."/>
            <person name="Wang J."/>
            <person name="Hatakeyama K."/>
            <person name="Wu K."/>
            <person name="Wang L."/>
            <person name="Fang L."/>
            <person name="Trick M."/>
            <person name="Links M.G."/>
            <person name="Zhao M."/>
            <person name="Jin M."/>
            <person name="Ramchiary N."/>
            <person name="Drou N."/>
            <person name="Berkman P.J."/>
            <person name="Cai Q."/>
            <person name="Huang Q."/>
            <person name="Li R."/>
            <person name="Tabata S."/>
            <person name="Cheng S."/>
            <person name="Zhang S."/>
            <person name="Zhang S."/>
            <person name="Huang S."/>
            <person name="Sato S."/>
            <person name="Sun S."/>
            <person name="Kwon S.J."/>
            <person name="Choi S.R."/>
            <person name="Lee T.H."/>
            <person name="Fan W."/>
            <person name="Zhao X."/>
            <person name="Tan X."/>
            <person name="Xu X."/>
            <person name="Wang Y."/>
            <person name="Qiu Y."/>
            <person name="Yin Y."/>
            <person name="Li Y."/>
            <person name="Du Y."/>
            <person name="Liao Y."/>
            <person name="Lim Y."/>
            <person name="Narusaka Y."/>
            <person name="Wang Y."/>
            <person name="Wang Z."/>
            <person name="Li Z."/>
            <person name="Wang Z."/>
            <person name="Xiong Z."/>
            <person name="Zhang Z."/>
        </authorList>
    </citation>
    <scope>NUCLEOTIDE SEQUENCE [LARGE SCALE GENOMIC DNA]</scope>
    <source>
        <strain evidence="2 3">cv. Chiifu-401-42</strain>
    </source>
</reference>
<reference evidence="2 3" key="2">
    <citation type="journal article" date="2018" name="Hortic Res">
        <title>Improved Brassica rapa reference genome by single-molecule sequencing and chromosome conformation capture technologies.</title>
        <authorList>
            <person name="Zhang L."/>
            <person name="Cai X."/>
            <person name="Wu J."/>
            <person name="Liu M."/>
            <person name="Grob S."/>
            <person name="Cheng F."/>
            <person name="Liang J."/>
            <person name="Cai C."/>
            <person name="Liu Z."/>
            <person name="Liu B."/>
            <person name="Wang F."/>
            <person name="Li S."/>
            <person name="Liu F."/>
            <person name="Li X."/>
            <person name="Cheng L."/>
            <person name="Yang W."/>
            <person name="Li M.H."/>
            <person name="Grossniklaus U."/>
            <person name="Zheng H."/>
            <person name="Wang X."/>
        </authorList>
    </citation>
    <scope>NUCLEOTIDE SEQUENCE [LARGE SCALE GENOMIC DNA]</scope>
    <source>
        <strain evidence="2 3">cv. Chiifu-401-42</strain>
    </source>
</reference>
<dbReference type="Gene3D" id="3.90.830.10">
    <property type="entry name" value="Syntaxin Binding Protein 1, Chain A, domain 2"/>
    <property type="match status" value="1"/>
</dbReference>
<accession>M4C983</accession>
<dbReference type="OMA" id="ISPTSKX"/>
<evidence type="ECO:0000313" key="2">
    <source>
        <dbReference type="EnsemblPlants" id="Bra000761.1-P"/>
    </source>
</evidence>
<dbReference type="EnsemblPlants" id="Bra000761.1">
    <property type="protein sequence ID" value="Bra000761.1-P"/>
    <property type="gene ID" value="Bra000761"/>
</dbReference>
<dbReference type="PANTHER" id="PTHR11679">
    <property type="entry name" value="VESICLE PROTEIN SORTING-ASSOCIATED"/>
    <property type="match status" value="1"/>
</dbReference>
<proteinExistence type="inferred from homology"/>
<dbReference type="InParanoid" id="M4C983"/>
<dbReference type="InterPro" id="IPR027482">
    <property type="entry name" value="Sec1-like_dom2"/>
</dbReference>
<dbReference type="Gene3D" id="1.25.40.60">
    <property type="match status" value="1"/>
</dbReference>
<dbReference type="InterPro" id="IPR001619">
    <property type="entry name" value="Sec1-like"/>
</dbReference>
<dbReference type="SMR" id="M4C983"/>
<dbReference type="Gene3D" id="3.40.50.2060">
    <property type="match status" value="1"/>
</dbReference>
<dbReference type="HOGENOM" id="CLU_009210_3_0_1"/>
<dbReference type="Proteomes" id="UP000011750">
    <property type="component" value="Chromosome A03"/>
</dbReference>
<organism evidence="2 3">
    <name type="scientific">Brassica campestris</name>
    <name type="common">Field mustard</name>
    <dbReference type="NCBI Taxonomy" id="3711"/>
    <lineage>
        <taxon>Eukaryota</taxon>
        <taxon>Viridiplantae</taxon>
        <taxon>Streptophyta</taxon>
        <taxon>Embryophyta</taxon>
        <taxon>Tracheophyta</taxon>
        <taxon>Spermatophyta</taxon>
        <taxon>Magnoliopsida</taxon>
        <taxon>eudicotyledons</taxon>
        <taxon>Gunneridae</taxon>
        <taxon>Pentapetalae</taxon>
        <taxon>rosids</taxon>
        <taxon>malvids</taxon>
        <taxon>Brassicales</taxon>
        <taxon>Brassicaceae</taxon>
        <taxon>Brassiceae</taxon>
        <taxon>Brassica</taxon>
    </lineage>
</organism>
<dbReference type="InterPro" id="IPR043154">
    <property type="entry name" value="Sec-1-like_dom1"/>
</dbReference>
<dbReference type="GO" id="GO:0019905">
    <property type="term" value="F:syntaxin binding"/>
    <property type="evidence" value="ECO:0000318"/>
    <property type="project" value="GO_Central"/>
</dbReference>
<dbReference type="GO" id="GO:0005886">
    <property type="term" value="C:plasma membrane"/>
    <property type="evidence" value="ECO:0000318"/>
    <property type="project" value="GO_Central"/>
</dbReference>
<dbReference type="PIRSF" id="PIRSF005715">
    <property type="entry name" value="VPS45_Sec1"/>
    <property type="match status" value="1"/>
</dbReference>
<protein>
    <submittedName>
        <fullName evidence="2">Uncharacterized protein</fullName>
    </submittedName>
</protein>
<sequence length="678" mass="76856">MSFSDSGSSSNGGDYKTFRQITRESELLLPILCVLKSGLLHASGLLYEMLRPEGSKSTWKVLVVDELTVKILSSSCKMSEFTQQGISLVEIITKQRQPMTSMEAIYFIQPTEANVNALLSDMTGQSPLYKKAFVFFSSPVSRSLVTLIRKDMKAMKRIGALKEMNLEYISMDSQGFITNNENALEDLYSDEENHQRADACLNVVAKRIATVLASLKEYPVVRYRGAKGLDATTMTSYRELIPTKLAASVWNCLTKYKQTIEDFPQTETCELLILDRSIDQIAPLIHEWTYDAMCHDLLKMEGNKYTHEVPSKTGDNTEKKEVLLDEEDPIWVELRDVHIADASERLHEKMTNFVSKNKAAQLKQSSKDFGDLSSKDLQKMVHALPQYSEQIDKLSLHVDIARTINRTIMEQGLRELGQLEQDLVFGDAGRKDVIKFLSTNNDINQESKLRLMMIFAEIYPKKFAGEKGRKMMELAKLSGDDVVAVNNLRLLGPVHTECKSSTTGSFPLKFDVLKTKRAARRDRVGDTQTWMLSRFYPIIEELVEKLNKGHLPKQDYPCMNEPRPTFYSSSQSPSASPVLPHSRRTPSWARRHLSDDGYFSDSVLGRASSCIKKKGQRIFVFIVGGATRSELRACHKLTEKLDREIILGSSSFLDPHTFLTKMKQMNEEEEISLDDIDI</sequence>
<reference evidence="2" key="3">
    <citation type="submission" date="2023-03" db="UniProtKB">
        <authorList>
            <consortium name="EnsemblPlants"/>
        </authorList>
    </citation>
    <scope>IDENTIFICATION</scope>
    <source>
        <strain evidence="2">cv. Chiifu-401-42</strain>
    </source>
</reference>
<keyword evidence="3" id="KW-1185">Reference proteome</keyword>
<dbReference type="GO" id="GO:0006886">
    <property type="term" value="P:intracellular protein transport"/>
    <property type="evidence" value="ECO:0000318"/>
    <property type="project" value="GO_Central"/>
</dbReference>
<dbReference type="STRING" id="51351.M4C983"/>
<dbReference type="eggNOG" id="KOG1300">
    <property type="taxonomic scope" value="Eukaryota"/>
</dbReference>
<dbReference type="AlphaFoldDB" id="M4C983"/>
<dbReference type="SUPFAM" id="SSF56815">
    <property type="entry name" value="Sec1/munc18-like (SM) proteins"/>
    <property type="match status" value="1"/>
</dbReference>
<comment type="similarity">
    <text evidence="1">Belongs to the STXBP/unc-18/SEC1 family.</text>
</comment>
<evidence type="ECO:0000256" key="1">
    <source>
        <dbReference type="ARBA" id="ARBA00009884"/>
    </source>
</evidence>
<dbReference type="Gramene" id="Bra000761.1">
    <property type="protein sequence ID" value="Bra000761.1-P"/>
    <property type="gene ID" value="Bra000761"/>
</dbReference>
<dbReference type="GO" id="GO:0030141">
    <property type="term" value="C:secretory granule"/>
    <property type="evidence" value="ECO:0000318"/>
    <property type="project" value="GO_Central"/>
</dbReference>
<dbReference type="InterPro" id="IPR043127">
    <property type="entry name" value="Sec-1-like_dom3a"/>
</dbReference>
<dbReference type="GO" id="GO:0016192">
    <property type="term" value="P:vesicle-mediated transport"/>
    <property type="evidence" value="ECO:0000318"/>
    <property type="project" value="GO_Central"/>
</dbReference>
<dbReference type="InterPro" id="IPR036045">
    <property type="entry name" value="Sec1-like_sf"/>
</dbReference>
<evidence type="ECO:0000313" key="3">
    <source>
        <dbReference type="Proteomes" id="UP000011750"/>
    </source>
</evidence>
<name>M4C983_BRACM</name>